<dbReference type="PANTHER" id="PTHR13390:SF0">
    <property type="entry name" value="LIPID DROPLET-ASSOCIATED HYDROLASE"/>
    <property type="match status" value="1"/>
</dbReference>
<dbReference type="GO" id="GO:0019915">
    <property type="term" value="P:lipid storage"/>
    <property type="evidence" value="ECO:0007669"/>
    <property type="project" value="InterPro"/>
</dbReference>
<dbReference type="Proteomes" id="UP000603453">
    <property type="component" value="Unassembled WGS sequence"/>
</dbReference>
<accession>A0A8H7R4E5</accession>
<organism evidence="5 6">
    <name type="scientific">Mucor saturninus</name>
    <dbReference type="NCBI Taxonomy" id="64648"/>
    <lineage>
        <taxon>Eukaryota</taxon>
        <taxon>Fungi</taxon>
        <taxon>Fungi incertae sedis</taxon>
        <taxon>Mucoromycota</taxon>
        <taxon>Mucoromycotina</taxon>
        <taxon>Mucoromycetes</taxon>
        <taxon>Mucorales</taxon>
        <taxon>Mucorineae</taxon>
        <taxon>Mucoraceae</taxon>
        <taxon>Mucor</taxon>
    </lineage>
</organism>
<evidence type="ECO:0000256" key="1">
    <source>
        <dbReference type="ARBA" id="ARBA00004502"/>
    </source>
</evidence>
<comment type="subcellular location">
    <subcellularLocation>
        <location evidence="1">Lipid droplet</location>
    </subcellularLocation>
</comment>
<evidence type="ECO:0000313" key="6">
    <source>
        <dbReference type="Proteomes" id="UP000603453"/>
    </source>
</evidence>
<comment type="caution">
    <text evidence="5">The sequence shown here is derived from an EMBL/GenBank/DDBJ whole genome shotgun (WGS) entry which is preliminary data.</text>
</comment>
<evidence type="ECO:0008006" key="7">
    <source>
        <dbReference type="Google" id="ProtNLM"/>
    </source>
</evidence>
<sequence>MTPILRNSLLRTPLRAVWDVAGYQTETLLWPASASKPKTILLFIPGNPGLVEYYTSFLEGIYQAIPSPAFEIIGVSHKGHSKNYHEHNSGDKNAYTLEDQIQHKLDCIDTLIKENGPETNFILVGHSVGSYISAEVLKKRPHHGISRVIALFPTLREIAITPNGVNINRLIKAVPTSVFGIAGSLASYLAPPVRQFFVGVATGQSGDGLQVTAHQLMHSSVLKNVITMARCEMESIKDLDHDFYVDHLDKFVLYYSANDKWAPKDHHDYMIKHFPTGTVHLCAENIPHAFCLEPKHVDYMVEKVRSWIKNDIKKA</sequence>
<dbReference type="GO" id="GO:0005811">
    <property type="term" value="C:lipid droplet"/>
    <property type="evidence" value="ECO:0007669"/>
    <property type="project" value="UniProtKB-SubCell"/>
</dbReference>
<evidence type="ECO:0000256" key="3">
    <source>
        <dbReference type="ARBA" id="ARBA00022677"/>
    </source>
</evidence>
<dbReference type="GO" id="GO:0016298">
    <property type="term" value="F:lipase activity"/>
    <property type="evidence" value="ECO:0007669"/>
    <property type="project" value="InterPro"/>
</dbReference>
<dbReference type="EMBL" id="JAEPRD010000047">
    <property type="protein sequence ID" value="KAG2204033.1"/>
    <property type="molecule type" value="Genomic_DNA"/>
</dbReference>
<dbReference type="InterPro" id="IPR029058">
    <property type="entry name" value="AB_hydrolase_fold"/>
</dbReference>
<proteinExistence type="inferred from homology"/>
<evidence type="ECO:0000256" key="2">
    <source>
        <dbReference type="ARBA" id="ARBA00008300"/>
    </source>
</evidence>
<dbReference type="PANTHER" id="PTHR13390">
    <property type="entry name" value="LIPASE"/>
    <property type="match status" value="1"/>
</dbReference>
<dbReference type="OrthoDB" id="448051at2759"/>
<gene>
    <name evidence="5" type="ORF">INT47_007027</name>
</gene>
<keyword evidence="6" id="KW-1185">Reference proteome</keyword>
<dbReference type="Gene3D" id="3.40.50.1820">
    <property type="entry name" value="alpha/beta hydrolase"/>
    <property type="match status" value="1"/>
</dbReference>
<keyword evidence="3" id="KW-0551">Lipid droplet</keyword>
<dbReference type="AlphaFoldDB" id="A0A8H7R4E5"/>
<evidence type="ECO:0000313" key="5">
    <source>
        <dbReference type="EMBL" id="KAG2204033.1"/>
    </source>
</evidence>
<comment type="similarity">
    <text evidence="2">Belongs to the AB hydrolase superfamily. LDAH family.</text>
</comment>
<reference evidence="5" key="1">
    <citation type="submission" date="2020-12" db="EMBL/GenBank/DDBJ databases">
        <title>Metabolic potential, ecology and presence of endohyphal bacteria is reflected in genomic diversity of Mucoromycotina.</title>
        <authorList>
            <person name="Muszewska A."/>
            <person name="Okrasinska A."/>
            <person name="Steczkiewicz K."/>
            <person name="Drgas O."/>
            <person name="Orlowska M."/>
            <person name="Perlinska-Lenart U."/>
            <person name="Aleksandrzak-Piekarczyk T."/>
            <person name="Szatraj K."/>
            <person name="Zielenkiewicz U."/>
            <person name="Pilsyk S."/>
            <person name="Malc E."/>
            <person name="Mieczkowski P."/>
            <person name="Kruszewska J.S."/>
            <person name="Biernat P."/>
            <person name="Pawlowska J."/>
        </authorList>
    </citation>
    <scope>NUCLEOTIDE SEQUENCE</scope>
    <source>
        <strain evidence="5">WA0000017839</strain>
    </source>
</reference>
<dbReference type="SUPFAM" id="SSF53474">
    <property type="entry name" value="alpha/beta-Hydrolases"/>
    <property type="match status" value="1"/>
</dbReference>
<protein>
    <recommendedName>
        <fullName evidence="7">Lipid droplet-associated hydrolase</fullName>
    </recommendedName>
</protein>
<dbReference type="Pfam" id="PF10230">
    <property type="entry name" value="LIDHydrolase"/>
    <property type="match status" value="1"/>
</dbReference>
<dbReference type="InterPro" id="IPR019363">
    <property type="entry name" value="LDAH"/>
</dbReference>
<name>A0A8H7R4E5_9FUNG</name>
<keyword evidence="4" id="KW-0378">Hydrolase</keyword>
<evidence type="ECO:0000256" key="4">
    <source>
        <dbReference type="ARBA" id="ARBA00022801"/>
    </source>
</evidence>